<evidence type="ECO:0000313" key="1">
    <source>
        <dbReference type="EMBL" id="KAJ3558512.1"/>
    </source>
</evidence>
<dbReference type="Proteomes" id="UP001148662">
    <property type="component" value="Unassembled WGS sequence"/>
</dbReference>
<comment type="caution">
    <text evidence="1">The sequence shown here is derived from an EMBL/GenBank/DDBJ whole genome shotgun (WGS) entry which is preliminary data.</text>
</comment>
<keyword evidence="2" id="KW-1185">Reference proteome</keyword>
<name>A0ACC1TCR1_9APHY</name>
<proteinExistence type="predicted"/>
<sequence length="506" mass="54607">MSLQVNLASRDLAQAYQDVLNARGIDWALFTYEKGTNDLKVQGTGSGGLEELEEEFSDGRMQYAFVRVKDPNSELPKFVQINWCGDGVPESRKGLFYSHSNAVSNFLRGSHVVISARNEADVSPALIMSRVEGASGARYSAHKETARRFEPIAPVGTNYVPVGTPDIAAMRRGPATRSVPTAAPVAPPPAPKPASPAIRSIPLAPSSFAGFGRSPIVNRVSAPDDDWDAPVSKPPPPPAASRPPVVAASRPVPSAVSVGPPAPPPSSNVPTKPDEDDLIGPVGTAYTPIKLHPKRLVNPFERQAQQQQQEEEAEPHVSVSSRAAAFGGSGKKLTWSERQALAKRQDEEEAARSRAASFRERVQGTRACACTTLAPRGRLLPPALSNSTDAIQHIHVRLCILPCRLRNILLDAPNILFYLGQRTSCTISSNTLAALLSKVPVVILLGRTQYPEYEPTTLCQVAGRSLAGRNQKLVLENRTGTPPGAFEEAIREDMSLPQRYEHPQMT</sequence>
<reference evidence="1" key="1">
    <citation type="submission" date="2022-07" db="EMBL/GenBank/DDBJ databases">
        <title>Genome Sequence of Phlebia brevispora.</title>
        <authorList>
            <person name="Buettner E."/>
        </authorList>
    </citation>
    <scope>NUCLEOTIDE SEQUENCE</scope>
    <source>
        <strain evidence="1">MPL23</strain>
    </source>
</reference>
<accession>A0ACC1TCR1</accession>
<gene>
    <name evidence="1" type="ORF">NM688_g880</name>
</gene>
<organism evidence="1 2">
    <name type="scientific">Phlebia brevispora</name>
    <dbReference type="NCBI Taxonomy" id="194682"/>
    <lineage>
        <taxon>Eukaryota</taxon>
        <taxon>Fungi</taxon>
        <taxon>Dikarya</taxon>
        <taxon>Basidiomycota</taxon>
        <taxon>Agaricomycotina</taxon>
        <taxon>Agaricomycetes</taxon>
        <taxon>Polyporales</taxon>
        <taxon>Meruliaceae</taxon>
        <taxon>Phlebia</taxon>
    </lineage>
</organism>
<evidence type="ECO:0000313" key="2">
    <source>
        <dbReference type="Proteomes" id="UP001148662"/>
    </source>
</evidence>
<protein>
    <submittedName>
        <fullName evidence="1">Uncharacterized protein</fullName>
    </submittedName>
</protein>
<dbReference type="EMBL" id="JANHOG010000084">
    <property type="protein sequence ID" value="KAJ3558512.1"/>
    <property type="molecule type" value="Genomic_DNA"/>
</dbReference>